<dbReference type="GO" id="GO:0008270">
    <property type="term" value="F:zinc ion binding"/>
    <property type="evidence" value="ECO:0007669"/>
    <property type="project" value="UniProtKB-KW"/>
</dbReference>
<name>A0A8K0TLQ0_9PEZI</name>
<dbReference type="EMBL" id="JAGPXD010000002">
    <property type="protein sequence ID" value="KAH7367871.1"/>
    <property type="molecule type" value="Genomic_DNA"/>
</dbReference>
<keyword evidence="4" id="KW-0862">Zinc</keyword>
<feature type="domain" description="C2H2-type" evidence="6">
    <location>
        <begin position="33"/>
        <end position="62"/>
    </location>
</feature>
<evidence type="ECO:0000313" key="8">
    <source>
        <dbReference type="Proteomes" id="UP000813385"/>
    </source>
</evidence>
<dbReference type="GO" id="GO:0000977">
    <property type="term" value="F:RNA polymerase II transcription regulatory region sequence-specific DNA binding"/>
    <property type="evidence" value="ECO:0007669"/>
    <property type="project" value="TreeGrafter"/>
</dbReference>
<proteinExistence type="predicted"/>
<evidence type="ECO:0000313" key="7">
    <source>
        <dbReference type="EMBL" id="KAH7367871.1"/>
    </source>
</evidence>
<dbReference type="InterPro" id="IPR013087">
    <property type="entry name" value="Znf_C2H2_type"/>
</dbReference>
<keyword evidence="1" id="KW-0479">Metal-binding</keyword>
<dbReference type="OrthoDB" id="6077919at2759"/>
<sequence length="274" mass="32028">MACWTCDTCWRDFGSYSAREQHLNACQHHAPRYECDTCSRYFGSRAAVAQHMDALDHWEDDDDLPYQCGFSYCFDRFETDDELTEHYIEDHRYCDECDRYFDCRFNIRQHLNSRVHRDETAKCPFCGVGHVSASGVMGHLEGGQCQRAPMNRNEMYLLLRSRDPLGYFTKHIADFKPTERYEATASAFNHRTRAWHCYFCHRGFNCQNGLNSHLNSPVHQQTLYHCPNKDKCGREFTTLAGVFNHLESESCSYMRFDVVQQKLENITAGMGLLK</sequence>
<feature type="domain" description="C2H2-type" evidence="6">
    <location>
        <begin position="92"/>
        <end position="121"/>
    </location>
</feature>
<dbReference type="AlphaFoldDB" id="A0A8K0TLQ0"/>
<accession>A0A8K0TLQ0</accession>
<protein>
    <recommendedName>
        <fullName evidence="6">C2H2-type domain-containing protein</fullName>
    </recommendedName>
</protein>
<comment type="caution">
    <text evidence="7">The sequence shown here is derived from an EMBL/GenBank/DDBJ whole genome shotgun (WGS) entry which is preliminary data.</text>
</comment>
<dbReference type="PANTHER" id="PTHR24409:SF295">
    <property type="entry name" value="AZ2-RELATED"/>
    <property type="match status" value="1"/>
</dbReference>
<keyword evidence="3 5" id="KW-0863">Zinc-finger</keyword>
<dbReference type="InterPro" id="IPR003604">
    <property type="entry name" value="Matrin/U1-like-C_Znf_C2H2"/>
</dbReference>
<dbReference type="GO" id="GO:0000981">
    <property type="term" value="F:DNA-binding transcription factor activity, RNA polymerase II-specific"/>
    <property type="evidence" value="ECO:0007669"/>
    <property type="project" value="TreeGrafter"/>
</dbReference>
<dbReference type="Proteomes" id="UP000813385">
    <property type="component" value="Unassembled WGS sequence"/>
</dbReference>
<evidence type="ECO:0000256" key="1">
    <source>
        <dbReference type="ARBA" id="ARBA00022723"/>
    </source>
</evidence>
<dbReference type="PANTHER" id="PTHR24409">
    <property type="entry name" value="ZINC FINGER PROTEIN 142"/>
    <property type="match status" value="1"/>
</dbReference>
<dbReference type="SMART" id="SM00355">
    <property type="entry name" value="ZnF_C2H2"/>
    <property type="match status" value="5"/>
</dbReference>
<reference evidence="7" key="1">
    <citation type="journal article" date="2021" name="Nat. Commun.">
        <title>Genetic determinants of endophytism in the Arabidopsis root mycobiome.</title>
        <authorList>
            <person name="Mesny F."/>
            <person name="Miyauchi S."/>
            <person name="Thiergart T."/>
            <person name="Pickel B."/>
            <person name="Atanasova L."/>
            <person name="Karlsson M."/>
            <person name="Huettel B."/>
            <person name="Barry K.W."/>
            <person name="Haridas S."/>
            <person name="Chen C."/>
            <person name="Bauer D."/>
            <person name="Andreopoulos W."/>
            <person name="Pangilinan J."/>
            <person name="LaButti K."/>
            <person name="Riley R."/>
            <person name="Lipzen A."/>
            <person name="Clum A."/>
            <person name="Drula E."/>
            <person name="Henrissat B."/>
            <person name="Kohler A."/>
            <person name="Grigoriev I.V."/>
            <person name="Martin F.M."/>
            <person name="Hacquard S."/>
        </authorList>
    </citation>
    <scope>NUCLEOTIDE SEQUENCE</scope>
    <source>
        <strain evidence="7">MPI-CAGE-AT-0016</strain>
    </source>
</reference>
<evidence type="ECO:0000259" key="6">
    <source>
        <dbReference type="PROSITE" id="PS50157"/>
    </source>
</evidence>
<evidence type="ECO:0000256" key="3">
    <source>
        <dbReference type="ARBA" id="ARBA00022771"/>
    </source>
</evidence>
<keyword evidence="8" id="KW-1185">Reference proteome</keyword>
<dbReference type="PROSITE" id="PS00028">
    <property type="entry name" value="ZINC_FINGER_C2H2_1"/>
    <property type="match status" value="3"/>
</dbReference>
<dbReference type="SMART" id="SM00451">
    <property type="entry name" value="ZnF_U1"/>
    <property type="match status" value="3"/>
</dbReference>
<dbReference type="PROSITE" id="PS50157">
    <property type="entry name" value="ZINC_FINGER_C2H2_2"/>
    <property type="match status" value="2"/>
</dbReference>
<dbReference type="GO" id="GO:0005634">
    <property type="term" value="C:nucleus"/>
    <property type="evidence" value="ECO:0007669"/>
    <property type="project" value="TreeGrafter"/>
</dbReference>
<evidence type="ECO:0000256" key="5">
    <source>
        <dbReference type="PROSITE-ProRule" id="PRU00042"/>
    </source>
</evidence>
<organism evidence="7 8">
    <name type="scientific">Plectosphaerella cucumerina</name>
    <dbReference type="NCBI Taxonomy" id="40658"/>
    <lineage>
        <taxon>Eukaryota</taxon>
        <taxon>Fungi</taxon>
        <taxon>Dikarya</taxon>
        <taxon>Ascomycota</taxon>
        <taxon>Pezizomycotina</taxon>
        <taxon>Sordariomycetes</taxon>
        <taxon>Hypocreomycetidae</taxon>
        <taxon>Glomerellales</taxon>
        <taxon>Plectosphaerellaceae</taxon>
        <taxon>Plectosphaerella</taxon>
    </lineage>
</organism>
<dbReference type="Pfam" id="PF12874">
    <property type="entry name" value="zf-met"/>
    <property type="match status" value="2"/>
</dbReference>
<evidence type="ECO:0000256" key="4">
    <source>
        <dbReference type="ARBA" id="ARBA00022833"/>
    </source>
</evidence>
<dbReference type="Gene3D" id="3.30.160.60">
    <property type="entry name" value="Classic Zinc Finger"/>
    <property type="match status" value="1"/>
</dbReference>
<gene>
    <name evidence="7" type="ORF">B0T11DRAFT_349268</name>
</gene>
<evidence type="ECO:0000256" key="2">
    <source>
        <dbReference type="ARBA" id="ARBA00022737"/>
    </source>
</evidence>
<keyword evidence="2" id="KW-0677">Repeat</keyword>